<evidence type="ECO:0000313" key="2">
    <source>
        <dbReference type="EMBL" id="MBK1828293.1"/>
    </source>
</evidence>
<dbReference type="RefSeq" id="WP_200281405.1">
    <property type="nucleotide sequence ID" value="NZ_JAENII010000012.1"/>
</dbReference>
<comment type="caution">
    <text evidence="2">The sequence shown here is derived from an EMBL/GenBank/DDBJ whole genome shotgun (WGS) entry which is preliminary data.</text>
</comment>
<keyword evidence="3" id="KW-1185">Reference proteome</keyword>
<gene>
    <name evidence="2" type="ORF">JIN81_14765</name>
</gene>
<feature type="chain" id="PRO_5037956760" evidence="1">
    <location>
        <begin position="26"/>
        <end position="173"/>
    </location>
</feature>
<evidence type="ECO:0000256" key="1">
    <source>
        <dbReference type="SAM" id="SignalP"/>
    </source>
</evidence>
<evidence type="ECO:0000313" key="3">
    <source>
        <dbReference type="Proteomes" id="UP000658278"/>
    </source>
</evidence>
<dbReference type="EMBL" id="JAENII010000012">
    <property type="protein sequence ID" value="MBK1828293.1"/>
    <property type="molecule type" value="Genomic_DNA"/>
</dbReference>
<dbReference type="AlphaFoldDB" id="A0A934RCQ9"/>
<name>A0A934RCQ9_9BACT</name>
<keyword evidence="1" id="KW-0732">Signal</keyword>
<dbReference type="Proteomes" id="UP000658278">
    <property type="component" value="Unassembled WGS sequence"/>
</dbReference>
<feature type="signal peptide" evidence="1">
    <location>
        <begin position="1"/>
        <end position="25"/>
    </location>
</feature>
<reference evidence="2" key="1">
    <citation type="submission" date="2021-01" db="EMBL/GenBank/DDBJ databases">
        <title>Modified the classification status of verrucomicrobia.</title>
        <authorList>
            <person name="Feng X."/>
        </authorList>
    </citation>
    <scope>NUCLEOTIDE SEQUENCE</scope>
    <source>
        <strain evidence="2">KCTC 22201</strain>
    </source>
</reference>
<proteinExistence type="predicted"/>
<accession>A0A934RCQ9</accession>
<protein>
    <submittedName>
        <fullName evidence="2">Uncharacterized protein</fullName>
    </submittedName>
</protein>
<organism evidence="2 3">
    <name type="scientific">Haloferula rosea</name>
    <dbReference type="NCBI Taxonomy" id="490093"/>
    <lineage>
        <taxon>Bacteria</taxon>
        <taxon>Pseudomonadati</taxon>
        <taxon>Verrucomicrobiota</taxon>
        <taxon>Verrucomicrobiia</taxon>
        <taxon>Verrucomicrobiales</taxon>
        <taxon>Verrucomicrobiaceae</taxon>
        <taxon>Haloferula</taxon>
    </lineage>
</organism>
<sequence>MKLLPRLLVSILLIRTLAASEDALAMIPLPLDTRQAEILVVEVPFVIGMAMPESAFQAIGIPYIPPAVSFHKQEDINMASVAGIKVLSDLKEDDSYRIALDYGAVDEKHQTEELLRAVVDCVYRVAERGEGYQLEVVLKNLKEDSPLHAVLKQAVAERKPAPKPAAGGDSTGE</sequence>